<organism evidence="6 7">
    <name type="scientific">Chryseobacterium gallinarum</name>
    <dbReference type="NCBI Taxonomy" id="1324352"/>
    <lineage>
        <taxon>Bacteria</taxon>
        <taxon>Pseudomonadati</taxon>
        <taxon>Bacteroidota</taxon>
        <taxon>Flavobacteriia</taxon>
        <taxon>Flavobacteriales</taxon>
        <taxon>Weeksellaceae</taxon>
        <taxon>Chryseobacterium group</taxon>
        <taxon>Chryseobacterium</taxon>
    </lineage>
</organism>
<dbReference type="GO" id="GO:0016020">
    <property type="term" value="C:membrane"/>
    <property type="evidence" value="ECO:0007669"/>
    <property type="project" value="UniProtKB-SubCell"/>
</dbReference>
<evidence type="ECO:0000256" key="4">
    <source>
        <dbReference type="ARBA" id="ARBA00023136"/>
    </source>
</evidence>
<reference evidence="6 7" key="1">
    <citation type="submission" date="2014-11" db="EMBL/GenBank/DDBJ databases">
        <authorList>
            <person name="Park G.-S."/>
            <person name="Hong S.-J."/>
            <person name="Jung B.K."/>
            <person name="Khan A.R."/>
            <person name="Kwak Y."/>
            <person name="Shin J.-H."/>
        </authorList>
    </citation>
    <scope>NUCLEOTIDE SEQUENCE [LARGE SCALE GENOMIC DNA]</scope>
    <source>
        <strain evidence="6 7">DSM 27622</strain>
    </source>
</reference>
<feature type="transmembrane region" description="Helical" evidence="5">
    <location>
        <begin position="37"/>
        <end position="62"/>
    </location>
</feature>
<feature type="transmembrane region" description="Helical" evidence="5">
    <location>
        <begin position="121"/>
        <end position="140"/>
    </location>
</feature>
<dbReference type="AlphaFoldDB" id="A0A0G3M3M4"/>
<dbReference type="RefSeq" id="WP_053328532.1">
    <property type="nucleotide sequence ID" value="NZ_CP009928.1"/>
</dbReference>
<comment type="subcellular location">
    <subcellularLocation>
        <location evidence="1">Membrane</location>
        <topology evidence="1">Multi-pass membrane protein</topology>
    </subcellularLocation>
</comment>
<dbReference type="InterPro" id="IPR006480">
    <property type="entry name" value="Phage_holin_4_1"/>
</dbReference>
<dbReference type="EMBL" id="CP009928">
    <property type="protein sequence ID" value="AKK73771.1"/>
    <property type="molecule type" value="Genomic_DNA"/>
</dbReference>
<sequence length="180" mass="20218">MKELLIYKKNAIALLAAVEKPAIVVPTLGLVTFSDSILGIFLLLGLMTVDFITGVLASWNMWKNSKIQSNFWRYGFSSSRIRLSIIKSVTYFFFIICSYGIEVIFRIKSFGSNNYTDHDLTLSLVSIAIACAVEFYSIFFENLPRAGFDIWSYFKKITAKIKSGITTIKDITDGDNNSSA</sequence>
<dbReference type="Pfam" id="PF05105">
    <property type="entry name" value="Phage_holin_4_1"/>
    <property type="match status" value="1"/>
</dbReference>
<proteinExistence type="predicted"/>
<name>A0A0G3M3M4_CHRGL</name>
<dbReference type="PATRIC" id="fig|1324352.5.peg.3166"/>
<dbReference type="STRING" id="1324352.OK18_15205"/>
<dbReference type="KEGG" id="cgn:OK18_15205"/>
<protein>
    <recommendedName>
        <fullName evidence="8">Holin</fullName>
    </recommendedName>
</protein>
<feature type="transmembrane region" description="Helical" evidence="5">
    <location>
        <begin position="12"/>
        <end position="31"/>
    </location>
</feature>
<evidence type="ECO:0000313" key="6">
    <source>
        <dbReference type="EMBL" id="AKK73771.1"/>
    </source>
</evidence>
<gene>
    <name evidence="6" type="ORF">OK18_15205</name>
</gene>
<feature type="transmembrane region" description="Helical" evidence="5">
    <location>
        <begin position="83"/>
        <end position="101"/>
    </location>
</feature>
<dbReference type="Proteomes" id="UP000035213">
    <property type="component" value="Chromosome"/>
</dbReference>
<accession>A0A0G3M3M4</accession>
<evidence type="ECO:0000256" key="1">
    <source>
        <dbReference type="ARBA" id="ARBA00004141"/>
    </source>
</evidence>
<evidence type="ECO:0000313" key="7">
    <source>
        <dbReference type="Proteomes" id="UP000035213"/>
    </source>
</evidence>
<evidence type="ECO:0000256" key="3">
    <source>
        <dbReference type="ARBA" id="ARBA00022989"/>
    </source>
</evidence>
<evidence type="ECO:0000256" key="2">
    <source>
        <dbReference type="ARBA" id="ARBA00022692"/>
    </source>
</evidence>
<evidence type="ECO:0000256" key="5">
    <source>
        <dbReference type="SAM" id="Phobius"/>
    </source>
</evidence>
<keyword evidence="3 5" id="KW-1133">Transmembrane helix</keyword>
<keyword evidence="2 5" id="KW-0812">Transmembrane</keyword>
<dbReference type="OrthoDB" id="1261791at2"/>
<evidence type="ECO:0008006" key="8">
    <source>
        <dbReference type="Google" id="ProtNLM"/>
    </source>
</evidence>
<keyword evidence="4 5" id="KW-0472">Membrane</keyword>